<keyword evidence="4" id="KW-0378">Hydrolase</keyword>
<feature type="active site" description="Proton acceptor" evidence="8">
    <location>
        <position position="185"/>
    </location>
</feature>
<evidence type="ECO:0000256" key="1">
    <source>
        <dbReference type="ARBA" id="ARBA00009692"/>
    </source>
</evidence>
<dbReference type="NCBIfam" id="NF003976">
    <property type="entry name" value="PRK05469.1"/>
    <property type="match status" value="1"/>
</dbReference>
<dbReference type="GO" id="GO:0008270">
    <property type="term" value="F:zinc ion binding"/>
    <property type="evidence" value="ECO:0007669"/>
    <property type="project" value="InterPro"/>
</dbReference>
<evidence type="ECO:0000313" key="12">
    <source>
        <dbReference type="Proteomes" id="UP000230821"/>
    </source>
</evidence>
<dbReference type="InterPro" id="IPR010161">
    <property type="entry name" value="Peptidase_M20B"/>
</dbReference>
<dbReference type="NCBIfam" id="NF009920">
    <property type="entry name" value="PRK13381.1"/>
    <property type="match status" value="1"/>
</dbReference>
<dbReference type="GO" id="GO:0008237">
    <property type="term" value="F:metallopeptidase activity"/>
    <property type="evidence" value="ECO:0007669"/>
    <property type="project" value="UniProtKB-KW"/>
</dbReference>
<reference evidence="11 12" key="1">
    <citation type="submission" date="2017-10" db="EMBL/GenBank/DDBJ databases">
        <title>Novel microbial diversity and functional potential in the marine mammal oral microbiome.</title>
        <authorList>
            <person name="Dudek N.K."/>
            <person name="Sun C.L."/>
            <person name="Burstein D."/>
            <person name="Kantor R.S."/>
            <person name="Aliaga Goltsman D.S."/>
            <person name="Bik E.M."/>
            <person name="Thomas B.C."/>
            <person name="Banfield J.F."/>
            <person name="Relman D.A."/>
        </authorList>
    </citation>
    <scope>NUCLEOTIDE SEQUENCE [LARGE SCALE GENOMIC DNA]</scope>
    <source>
        <strain evidence="11">DOLJORAL78_47_16</strain>
    </source>
</reference>
<comment type="similarity">
    <text evidence="1">Belongs to the peptidase M20B family.</text>
</comment>
<dbReference type="SUPFAM" id="SSF55031">
    <property type="entry name" value="Bacterial exopeptidase dimerisation domain"/>
    <property type="match status" value="1"/>
</dbReference>
<dbReference type="AlphaFoldDB" id="A0A2G6KK84"/>
<proteinExistence type="inferred from homology"/>
<dbReference type="Gene3D" id="3.40.630.10">
    <property type="entry name" value="Zn peptidases"/>
    <property type="match status" value="1"/>
</dbReference>
<evidence type="ECO:0000256" key="2">
    <source>
        <dbReference type="ARBA" id="ARBA00022670"/>
    </source>
</evidence>
<dbReference type="GO" id="GO:0045148">
    <property type="term" value="F:tripeptide aminopeptidase activity"/>
    <property type="evidence" value="ECO:0007669"/>
    <property type="project" value="UniProtKB-UniRule"/>
</dbReference>
<evidence type="ECO:0000313" key="11">
    <source>
        <dbReference type="EMBL" id="PIE36077.1"/>
    </source>
</evidence>
<dbReference type="PROSITE" id="PS00759">
    <property type="entry name" value="ARGE_DAPE_CPG2_2"/>
    <property type="match status" value="1"/>
</dbReference>
<feature type="binding site" evidence="9">
    <location>
        <position position="186"/>
    </location>
    <ligand>
        <name>Zn(2+)</name>
        <dbReference type="ChEBI" id="CHEBI:29105"/>
        <label>2</label>
    </ligand>
</feature>
<dbReference type="GO" id="GO:0006508">
    <property type="term" value="P:proteolysis"/>
    <property type="evidence" value="ECO:0007669"/>
    <property type="project" value="UniProtKB-UniRule"/>
</dbReference>
<feature type="binding site" evidence="9">
    <location>
        <position position="151"/>
    </location>
    <ligand>
        <name>Zn(2+)</name>
        <dbReference type="ChEBI" id="CHEBI:29105"/>
        <label>1</label>
    </ligand>
</feature>
<feature type="binding site" evidence="9">
    <location>
        <position position="207"/>
    </location>
    <ligand>
        <name>Zn(2+)</name>
        <dbReference type="ChEBI" id="CHEBI:29105"/>
        <label>1</label>
    </ligand>
</feature>
<gene>
    <name evidence="11" type="primary">pepT</name>
    <name evidence="11" type="ORF">CSA56_01630</name>
</gene>
<dbReference type="Proteomes" id="UP000230821">
    <property type="component" value="Unassembled WGS sequence"/>
</dbReference>
<evidence type="ECO:0000256" key="5">
    <source>
        <dbReference type="ARBA" id="ARBA00022833"/>
    </source>
</evidence>
<evidence type="ECO:0000259" key="10">
    <source>
        <dbReference type="Pfam" id="PF07687"/>
    </source>
</evidence>
<dbReference type="EC" id="3.4.11.4" evidence="7"/>
<feature type="active site" evidence="8">
    <location>
        <position position="90"/>
    </location>
</feature>
<protein>
    <recommendedName>
        <fullName evidence="7">Peptidase T</fullName>
        <ecNumber evidence="7">3.4.11.4</ecNumber>
    </recommendedName>
</protein>
<evidence type="ECO:0000256" key="8">
    <source>
        <dbReference type="PIRSR" id="PIRSR037215-1"/>
    </source>
</evidence>
<dbReference type="InterPro" id="IPR002933">
    <property type="entry name" value="Peptidase_M20"/>
</dbReference>
<evidence type="ECO:0000256" key="6">
    <source>
        <dbReference type="ARBA" id="ARBA00023049"/>
    </source>
</evidence>
<dbReference type="GO" id="GO:0006518">
    <property type="term" value="P:peptide metabolic process"/>
    <property type="evidence" value="ECO:0007669"/>
    <property type="project" value="InterPro"/>
</dbReference>
<evidence type="ECO:0000256" key="7">
    <source>
        <dbReference type="NCBIfam" id="TIGR01882"/>
    </source>
</evidence>
<dbReference type="SUPFAM" id="SSF53187">
    <property type="entry name" value="Zn-dependent exopeptidases"/>
    <property type="match status" value="1"/>
</dbReference>
<dbReference type="EMBL" id="PDSK01000026">
    <property type="protein sequence ID" value="PIE36077.1"/>
    <property type="molecule type" value="Genomic_DNA"/>
</dbReference>
<comment type="caution">
    <text evidence="11">The sequence shown here is derived from an EMBL/GenBank/DDBJ whole genome shotgun (WGS) entry which is preliminary data.</text>
</comment>
<dbReference type="NCBIfam" id="TIGR01882">
    <property type="entry name" value="peptidase-T"/>
    <property type="match status" value="1"/>
</dbReference>
<feature type="domain" description="Peptidase M20 dimerisation" evidence="10">
    <location>
        <begin position="223"/>
        <end position="317"/>
    </location>
</feature>
<evidence type="ECO:0000256" key="3">
    <source>
        <dbReference type="ARBA" id="ARBA00022723"/>
    </source>
</evidence>
<keyword evidence="5 9" id="KW-0862">Zinc</keyword>
<dbReference type="PANTHER" id="PTHR42994">
    <property type="entry name" value="PEPTIDASE T"/>
    <property type="match status" value="1"/>
</dbReference>
<dbReference type="Pfam" id="PF01546">
    <property type="entry name" value="Peptidase_M20"/>
    <property type="match status" value="1"/>
</dbReference>
<keyword evidence="2" id="KW-0645">Protease</keyword>
<accession>A0A2G6KK84</accession>
<dbReference type="PIRSF" id="PIRSF037215">
    <property type="entry name" value="Peptidase_M20B"/>
    <property type="match status" value="1"/>
</dbReference>
<dbReference type="Pfam" id="PF07687">
    <property type="entry name" value="M20_dimer"/>
    <property type="match status" value="1"/>
</dbReference>
<feature type="binding site" evidence="9">
    <location>
        <position position="88"/>
    </location>
    <ligand>
        <name>Zn(2+)</name>
        <dbReference type="ChEBI" id="CHEBI:29105"/>
        <label>1</label>
    </ligand>
</feature>
<dbReference type="PANTHER" id="PTHR42994:SF1">
    <property type="entry name" value="PEPTIDASE T"/>
    <property type="match status" value="1"/>
</dbReference>
<dbReference type="InterPro" id="IPR036264">
    <property type="entry name" value="Bact_exopeptidase_dim_dom"/>
</dbReference>
<keyword evidence="3 9" id="KW-0479">Metal-binding</keyword>
<name>A0A2G6KK84_9BACT</name>
<sequence>MPDSTLKDFLAHDAKERFLRYVRIDTTSDEYSGTHPSSQGQWDLARLLKDELLALKLENVVLDDTCYLYATLPASAGVSSPAITFCAHIDTSPSEPGESVKPLIHENYDGGAIRFPDTPDLCLSPEDSPELRSFMGQNIITASGKTLLGADNKAGVAEIMAALAAFQRFENLPHPELRVVFTPDEEIGEGTACIDLKKLGQYGYTIDGGMMGELEDECFDAFRADLTFHGSNVHPGYAKNRMVNAAAIAARFVAALPEHESPEHTEEREGFFHLMHLQGNENRAELSFIIRDFEASENQRRIELLQQLRQAFETRYPGLSIELTLKDQYNNMRDVLEQHPDVIHKAQQAIDMAGIPIIRRAIRGGTDGARLSFMGLPTPNIFAGGLMFHSQKEWIPEIALQKAAEVIIHLCALWADTPA</sequence>
<dbReference type="InterPro" id="IPR001261">
    <property type="entry name" value="ArgE/DapE_CS"/>
</dbReference>
<dbReference type="InterPro" id="IPR011650">
    <property type="entry name" value="Peptidase_M20_dimer"/>
</dbReference>
<organism evidence="11 12">
    <name type="scientific">candidate division KSB3 bacterium</name>
    <dbReference type="NCBI Taxonomy" id="2044937"/>
    <lineage>
        <taxon>Bacteria</taxon>
        <taxon>candidate division KSB3</taxon>
    </lineage>
</organism>
<keyword evidence="6" id="KW-0482">Metalloprotease</keyword>
<comment type="cofactor">
    <cofactor evidence="9">
        <name>Zn(2+)</name>
        <dbReference type="ChEBI" id="CHEBI:29105"/>
    </cofactor>
    <text evidence="9">Binds 2 Zn(2+) ions per subunit.</text>
</comment>
<dbReference type="Gene3D" id="3.30.70.360">
    <property type="match status" value="1"/>
</dbReference>
<feature type="binding site" evidence="9">
    <location>
        <position position="151"/>
    </location>
    <ligand>
        <name>Zn(2+)</name>
        <dbReference type="ChEBI" id="CHEBI:29105"/>
        <label>2</label>
    </ligand>
</feature>
<evidence type="ECO:0000256" key="4">
    <source>
        <dbReference type="ARBA" id="ARBA00022801"/>
    </source>
</evidence>
<evidence type="ECO:0000256" key="9">
    <source>
        <dbReference type="PIRSR" id="PIRSR037215-2"/>
    </source>
</evidence>
<feature type="binding site" evidence="9">
    <location>
        <position position="389"/>
    </location>
    <ligand>
        <name>Zn(2+)</name>
        <dbReference type="ChEBI" id="CHEBI:29105"/>
        <label>2</label>
    </ligand>
</feature>